<evidence type="ECO:0000259" key="3">
    <source>
        <dbReference type="Pfam" id="PF12773"/>
    </source>
</evidence>
<protein>
    <recommendedName>
        <fullName evidence="3">DZANK-type domain-containing protein</fullName>
    </recommendedName>
</protein>
<dbReference type="Pfam" id="PF12773">
    <property type="entry name" value="DZR"/>
    <property type="match status" value="1"/>
</dbReference>
<feature type="transmembrane region" description="Helical" evidence="2">
    <location>
        <begin position="47"/>
        <end position="69"/>
    </location>
</feature>
<organism evidence="4">
    <name type="scientific">Caldiarchaeum subterraneum</name>
    <dbReference type="NCBI Taxonomy" id="311458"/>
    <lineage>
        <taxon>Archaea</taxon>
        <taxon>Nitrososphaerota</taxon>
        <taxon>Candidatus Caldarchaeales</taxon>
        <taxon>Candidatus Caldarchaeaceae</taxon>
        <taxon>Candidatus Caldarchaeum</taxon>
    </lineage>
</organism>
<accession>A0A7C5Y957</accession>
<gene>
    <name evidence="4" type="ORF">ENM42_00265</name>
</gene>
<evidence type="ECO:0000256" key="2">
    <source>
        <dbReference type="SAM" id="Phobius"/>
    </source>
</evidence>
<feature type="region of interest" description="Disordered" evidence="1">
    <location>
        <begin position="80"/>
        <end position="103"/>
    </location>
</feature>
<feature type="domain" description="DZANK-type" evidence="3">
    <location>
        <begin position="157"/>
        <end position="198"/>
    </location>
</feature>
<dbReference type="EMBL" id="DRXS01000018">
    <property type="protein sequence ID" value="HHR40242.1"/>
    <property type="molecule type" value="Genomic_DNA"/>
</dbReference>
<evidence type="ECO:0000256" key="1">
    <source>
        <dbReference type="SAM" id="MobiDB-lite"/>
    </source>
</evidence>
<keyword evidence="2" id="KW-0812">Transmembrane</keyword>
<proteinExistence type="predicted"/>
<reference evidence="4" key="1">
    <citation type="journal article" date="2020" name="mSystems">
        <title>Genome- and Community-Level Interaction Insights into Carbon Utilization and Element Cycling Functions of Hydrothermarchaeota in Hydrothermal Sediment.</title>
        <authorList>
            <person name="Zhou Z."/>
            <person name="Liu Y."/>
            <person name="Xu W."/>
            <person name="Pan J."/>
            <person name="Luo Z.H."/>
            <person name="Li M."/>
        </authorList>
    </citation>
    <scope>NUCLEOTIDE SEQUENCE [LARGE SCALE GENOMIC DNA]</scope>
    <source>
        <strain evidence="4">SpSt-1084</strain>
    </source>
</reference>
<feature type="transmembrane region" description="Helical" evidence="2">
    <location>
        <begin position="7"/>
        <end position="27"/>
    </location>
</feature>
<keyword evidence="2" id="KW-0472">Membrane</keyword>
<comment type="caution">
    <text evidence="4">The sequence shown here is derived from an EMBL/GenBank/DDBJ whole genome shotgun (WGS) entry which is preliminary data.</text>
</comment>
<dbReference type="AlphaFoldDB" id="A0A7C5Y957"/>
<evidence type="ECO:0000313" key="4">
    <source>
        <dbReference type="EMBL" id="HHR40242.1"/>
    </source>
</evidence>
<name>A0A7C5Y957_CALS0</name>
<sequence length="220" mass="23588">MVNPKIGILLGAVGVLVVLLPIVALFLTGGYNSPIQQFYDRPLAPGLPAGLILTLAGAAITAVGLVLFVRGMRTLSPYSSPLGPPRISRRSEKSPEEQEEIEREISSFLDDNRPTMEIRTMSPRPRQQSVGQQAVVAKSKTTEPKLIVVTRGVDMVCKSCGAVNPIGSKICSACSAELFKPDPKATVCPVCGAPLDESYKIGENIVCRLCFSELKYVETG</sequence>
<keyword evidence="2" id="KW-1133">Transmembrane helix</keyword>
<dbReference type="InterPro" id="IPR025874">
    <property type="entry name" value="DZR"/>
</dbReference>